<evidence type="ECO:0000313" key="1">
    <source>
        <dbReference type="EMBL" id="GCA63747.1"/>
    </source>
</evidence>
<dbReference type="EMBL" id="BDIP01004862">
    <property type="protein sequence ID" value="GCA63747.1"/>
    <property type="molecule type" value="Genomic_DNA"/>
</dbReference>
<proteinExistence type="predicted"/>
<name>A0A391NQP4_9EUKA</name>
<gene>
    <name evidence="1" type="ORF">KIPB_011690</name>
</gene>
<reference evidence="1 2" key="1">
    <citation type="journal article" date="2018" name="PLoS ONE">
        <title>The draft genome of Kipferlia bialata reveals reductive genome evolution in fornicate parasites.</title>
        <authorList>
            <person name="Tanifuji G."/>
            <person name="Takabayashi S."/>
            <person name="Kume K."/>
            <person name="Takagi M."/>
            <person name="Nakayama T."/>
            <person name="Kamikawa R."/>
            <person name="Inagaki Y."/>
            <person name="Hashimoto T."/>
        </authorList>
    </citation>
    <scope>NUCLEOTIDE SEQUENCE [LARGE SCALE GENOMIC DNA]</scope>
    <source>
        <strain evidence="1">NY0173</strain>
    </source>
</reference>
<protein>
    <submittedName>
        <fullName evidence="1">Uncharacterized protein</fullName>
    </submittedName>
</protein>
<sequence>MSVHASQHRPRQTVRRLTSVRDLVSFVSQRRAPSHHQHLDVSLGGRGQALSISDWEGMTCAVAAWAVGCTDC</sequence>
<accession>A0A391NQP4</accession>
<organism evidence="1 2">
    <name type="scientific">Kipferlia bialata</name>
    <dbReference type="NCBI Taxonomy" id="797122"/>
    <lineage>
        <taxon>Eukaryota</taxon>
        <taxon>Metamonada</taxon>
        <taxon>Carpediemonas-like organisms</taxon>
        <taxon>Kipferlia</taxon>
    </lineage>
</organism>
<evidence type="ECO:0000313" key="2">
    <source>
        <dbReference type="Proteomes" id="UP000265618"/>
    </source>
</evidence>
<feature type="non-terminal residue" evidence="1">
    <location>
        <position position="1"/>
    </location>
</feature>
<keyword evidence="2" id="KW-1185">Reference proteome</keyword>
<dbReference type="AlphaFoldDB" id="A0A391NQP4"/>
<comment type="caution">
    <text evidence="1">The sequence shown here is derived from an EMBL/GenBank/DDBJ whole genome shotgun (WGS) entry which is preliminary data.</text>
</comment>
<dbReference type="Proteomes" id="UP000265618">
    <property type="component" value="Unassembled WGS sequence"/>
</dbReference>